<dbReference type="RefSeq" id="WP_258425003.1">
    <property type="nucleotide sequence ID" value="NZ_JANSUY010000024.1"/>
</dbReference>
<sequence>MTPKKLIALLFFIFTVMPKISWGQTKVEESVFAHISKNIAVTGETIWFSMSAMDIDQNFYSKIGYAELVDRNGIAVHQIVYPMQNGKSDGYLEIPKDLESDHYILRFYTRISPKMSQNGVFNQFVTVINPKKPTKSKALVQIGGIYPSIKPSTLGQEEMVSFPKKSSTRLDLSNSNLGKVSSISISISNPFLPETHSGYYQGEIYQEIDKTLELIPEPYGHIVHGKNLNSEIDTTETFFLSTHGVQSFLSSAKPKENGDLYFEIGALKAYKYLIAQSSDIEKQLNFSPELPFLPLVFKKDFVFPELKLEEKDRDFISDLITAGQVSTYYYSKDSVEFAPIVIGFDADKTYLLDDYTRFENLEVTLREYVPEVLVRKQDKKTLFKVLNSPLGSVFQENPLIMIDAMPVFDTDALAAFNPVNLKKLEVMTREFSFNQDKYSGVMSFTSFKNDFGSFQLPSNALYLNYPEIQKIKKPKSIHLNQNPTESSFPDFRSTLYWETSLNLKDSIQIFSSEISGDFEIIVATLEENGKMNFLKNRLKIQN</sequence>
<reference evidence="1" key="1">
    <citation type="submission" date="2022-08" db="EMBL/GenBank/DDBJ databases">
        <authorList>
            <person name="Zhang D."/>
        </authorList>
    </citation>
    <scope>NUCLEOTIDE SEQUENCE</scope>
    <source>
        <strain evidence="1">XJ19-11</strain>
    </source>
</reference>
<dbReference type="AlphaFoldDB" id="A0A9X2SZU4"/>
<comment type="caution">
    <text evidence="1">The sequence shown here is derived from an EMBL/GenBank/DDBJ whole genome shotgun (WGS) entry which is preliminary data.</text>
</comment>
<proteinExistence type="predicted"/>
<protein>
    <submittedName>
        <fullName evidence="1">Uncharacterized protein</fullName>
    </submittedName>
</protein>
<accession>A0A9X2SZU4</accession>
<gene>
    <name evidence="1" type="ORF">NU887_19160</name>
</gene>
<evidence type="ECO:0000313" key="2">
    <source>
        <dbReference type="Proteomes" id="UP001142175"/>
    </source>
</evidence>
<dbReference type="Proteomes" id="UP001142175">
    <property type="component" value="Unassembled WGS sequence"/>
</dbReference>
<dbReference type="EMBL" id="JANSUY010000024">
    <property type="protein sequence ID" value="MCR9017162.1"/>
    <property type="molecule type" value="Genomic_DNA"/>
</dbReference>
<evidence type="ECO:0000313" key="1">
    <source>
        <dbReference type="EMBL" id="MCR9017162.1"/>
    </source>
</evidence>
<organism evidence="1 2">
    <name type="scientific">Aquiflexum gelatinilyticum</name>
    <dbReference type="NCBI Taxonomy" id="2961943"/>
    <lineage>
        <taxon>Bacteria</taxon>
        <taxon>Pseudomonadati</taxon>
        <taxon>Bacteroidota</taxon>
        <taxon>Cytophagia</taxon>
        <taxon>Cytophagales</taxon>
        <taxon>Cyclobacteriaceae</taxon>
        <taxon>Aquiflexum</taxon>
    </lineage>
</organism>
<keyword evidence="2" id="KW-1185">Reference proteome</keyword>
<name>A0A9X2SZU4_9BACT</name>